<feature type="domain" description="Methyltransferase type 11" evidence="1">
    <location>
        <begin position="88"/>
        <end position="176"/>
    </location>
</feature>
<evidence type="ECO:0000313" key="3">
    <source>
        <dbReference type="Proteomes" id="UP000269019"/>
    </source>
</evidence>
<dbReference type="PANTHER" id="PTHR43591">
    <property type="entry name" value="METHYLTRANSFERASE"/>
    <property type="match status" value="1"/>
</dbReference>
<proteinExistence type="predicted"/>
<sequence>MVLPRSRMQQFARLPRSWRLLRAFPLEQQQPAVFYRLLANDTATLLSLLWEKHHPAGMSRFATAANAGAGSVSANFENRDPLAGLKILDVGGGPGWFAAAFSDRGASYYSVEPDHAELAATGSPTSPCIRARGEALPFADNSFDLVYSSNVVEHTPTPWAMADEMLRVVKPGGLMVLSYTVWLGPFGGHETGLIPHYIGGEFARRRYERRHGHPPKNVFGQSLFAVSAAAGLRYAKHARRNGTELVAAFPRYHPWWAWPVVHIPVVREFLTSNLVLVFAKPVAETSQADGVSRVK</sequence>
<evidence type="ECO:0000259" key="1">
    <source>
        <dbReference type="Pfam" id="PF08241"/>
    </source>
</evidence>
<dbReference type="Gene3D" id="3.40.50.150">
    <property type="entry name" value="Vaccinia Virus protein VP39"/>
    <property type="match status" value="1"/>
</dbReference>
<dbReference type="KEGG" id="ccho:CCHOA_00850"/>
<dbReference type="InterPro" id="IPR029063">
    <property type="entry name" value="SAM-dependent_MTases_sf"/>
</dbReference>
<dbReference type="SUPFAM" id="SSF53335">
    <property type="entry name" value="S-adenosyl-L-methionine-dependent methyltransferases"/>
    <property type="match status" value="1"/>
</dbReference>
<dbReference type="RefSeq" id="WP_123925790.1">
    <property type="nucleotide sequence ID" value="NZ_CP033896.1"/>
</dbReference>
<dbReference type="AlphaFoldDB" id="A0A3G6J3U1"/>
<dbReference type="CDD" id="cd02440">
    <property type="entry name" value="AdoMet_MTases"/>
    <property type="match status" value="1"/>
</dbReference>
<dbReference type="GO" id="GO:0008757">
    <property type="term" value="F:S-adenosylmethionine-dependent methyltransferase activity"/>
    <property type="evidence" value="ECO:0007669"/>
    <property type="project" value="InterPro"/>
</dbReference>
<name>A0A3G6J3U1_9CORY</name>
<protein>
    <submittedName>
        <fullName evidence="2">Putative methyltransferase</fullName>
        <ecNumber evidence="2">2.1.1.-</ecNumber>
    </submittedName>
</protein>
<dbReference type="InterPro" id="IPR013216">
    <property type="entry name" value="Methyltransf_11"/>
</dbReference>
<dbReference type="EC" id="2.1.1.-" evidence="2"/>
<dbReference type="PANTHER" id="PTHR43591:SF24">
    <property type="entry name" value="2-METHOXY-6-POLYPRENYL-1,4-BENZOQUINOL METHYLASE, MITOCHONDRIAL"/>
    <property type="match status" value="1"/>
</dbReference>
<gene>
    <name evidence="2" type="ORF">CCHOA_00850</name>
</gene>
<dbReference type="EMBL" id="CP033896">
    <property type="protein sequence ID" value="AZA12599.1"/>
    <property type="molecule type" value="Genomic_DNA"/>
</dbReference>
<dbReference type="Pfam" id="PF08241">
    <property type="entry name" value="Methyltransf_11"/>
    <property type="match status" value="1"/>
</dbReference>
<evidence type="ECO:0000313" key="2">
    <source>
        <dbReference type="EMBL" id="AZA12599.1"/>
    </source>
</evidence>
<reference evidence="2 3" key="1">
    <citation type="submission" date="2018-11" db="EMBL/GenBank/DDBJ databases">
        <authorList>
            <person name="Kleinhagauer T."/>
            <person name="Glaeser S.P."/>
            <person name="Spergser J."/>
            <person name="Ruckert C."/>
            <person name="Kaempfer P."/>
            <person name="Busse H.-J."/>
        </authorList>
    </citation>
    <scope>NUCLEOTIDE SEQUENCE [LARGE SCALE GENOMIC DNA]</scope>
    <source>
        <strain evidence="2 3">200CH</strain>
    </source>
</reference>
<keyword evidence="3" id="KW-1185">Reference proteome</keyword>
<keyword evidence="2" id="KW-0489">Methyltransferase</keyword>
<accession>A0A3G6J3U1</accession>
<dbReference type="OrthoDB" id="3206826at2"/>
<dbReference type="GO" id="GO:0032259">
    <property type="term" value="P:methylation"/>
    <property type="evidence" value="ECO:0007669"/>
    <property type="project" value="UniProtKB-KW"/>
</dbReference>
<organism evidence="2 3">
    <name type="scientific">Corynebacterium choanae</name>
    <dbReference type="NCBI Taxonomy" id="1862358"/>
    <lineage>
        <taxon>Bacteria</taxon>
        <taxon>Bacillati</taxon>
        <taxon>Actinomycetota</taxon>
        <taxon>Actinomycetes</taxon>
        <taxon>Mycobacteriales</taxon>
        <taxon>Corynebacteriaceae</taxon>
        <taxon>Corynebacterium</taxon>
    </lineage>
</organism>
<keyword evidence="2" id="KW-0808">Transferase</keyword>
<dbReference type="Proteomes" id="UP000269019">
    <property type="component" value="Chromosome"/>
</dbReference>